<dbReference type="GO" id="GO:0030430">
    <property type="term" value="C:host cell cytoplasm"/>
    <property type="evidence" value="ECO:0007669"/>
    <property type="project" value="UniProtKB-SubCell"/>
</dbReference>
<comment type="subunit">
    <text evidence="1">Homodimer.</text>
</comment>
<gene>
    <name evidence="7" type="ORF">SePPVgORF031</name>
</gene>
<dbReference type="Proteomes" id="UP000202998">
    <property type="component" value="Segment"/>
</dbReference>
<evidence type="ECO:0000256" key="5">
    <source>
        <dbReference type="ARBA" id="ARBA00023284"/>
    </source>
</evidence>
<evidence type="ECO:0000256" key="2">
    <source>
        <dbReference type="ARBA" id="ARBA00022448"/>
    </source>
</evidence>
<proteinExistence type="inferred from homology"/>
<evidence type="ECO:0000313" key="7">
    <source>
        <dbReference type="EMBL" id="ASC55598.1"/>
    </source>
</evidence>
<keyword evidence="3 6" id="KW-0249">Electron transport</keyword>
<evidence type="ECO:0000256" key="1">
    <source>
        <dbReference type="ARBA" id="ARBA00011738"/>
    </source>
</evidence>
<protein>
    <recommendedName>
        <fullName evidence="6">Glutaredoxin-2</fullName>
    </recommendedName>
</protein>
<evidence type="ECO:0000256" key="6">
    <source>
        <dbReference type="RuleBase" id="RU363082"/>
    </source>
</evidence>
<name>A0A1Z3GCW2_9POXV</name>
<evidence type="ECO:0000256" key="3">
    <source>
        <dbReference type="ARBA" id="ARBA00022982"/>
    </source>
</evidence>
<keyword evidence="4" id="KW-1015">Disulfide bond</keyword>
<keyword evidence="2 6" id="KW-0813">Transport</keyword>
<comment type="subcellular location">
    <subcellularLocation>
        <location evidence="6">Host cytoplasm</location>
    </subcellularLocation>
</comment>
<organism evidence="7 8">
    <name type="scientific">Seal parapoxvirus</name>
    <dbReference type="NCBI Taxonomy" id="187984"/>
    <lineage>
        <taxon>Viruses</taxon>
        <taxon>Varidnaviria</taxon>
        <taxon>Bamfordvirae</taxon>
        <taxon>Nucleocytoviricota</taxon>
        <taxon>Pokkesviricetes</taxon>
        <taxon>Chitovirales</taxon>
        <taxon>Poxviridae</taxon>
        <taxon>Chordopoxvirinae</taxon>
        <taxon>Parapoxvirus</taxon>
        <taxon>Parapoxvirus sealpox</taxon>
        <taxon>Grey sealpox virus</taxon>
    </lineage>
</organism>
<evidence type="ECO:0000256" key="4">
    <source>
        <dbReference type="ARBA" id="ARBA00023157"/>
    </source>
</evidence>
<comment type="function">
    <text evidence="6">Glutaredoxin necessary for virion morphogenesis and virus replication.</text>
</comment>
<dbReference type="InterPro" id="IPR008554">
    <property type="entry name" value="Glutaredoxin-like"/>
</dbReference>
<reference evidence="7 8" key="1">
    <citation type="journal article" date="2017" name="Sci. Rep.">
        <title>Recovery of the first full-length genome sequence of a parapoxvirus directly from a clinical sample.</title>
        <authorList>
            <person name="Gunther T."/>
            <person name="Haas L."/>
            <person name="Alawi M."/>
            <person name="Wohlsein P."/>
            <person name="Marks J."/>
            <person name="Grundhoff A."/>
            <person name="Becher P."/>
            <person name="Fischer N."/>
        </authorList>
    </citation>
    <scope>NUCLEOTIDE SEQUENCE [LARGE SCALE GENOMIC DNA]</scope>
    <source>
        <strain evidence="7">AFK76s1</strain>
    </source>
</reference>
<dbReference type="Pfam" id="PF05768">
    <property type="entry name" value="Glrx-like"/>
    <property type="match status" value="1"/>
</dbReference>
<evidence type="ECO:0000313" key="8">
    <source>
        <dbReference type="Proteomes" id="UP000202998"/>
    </source>
</evidence>
<keyword evidence="6" id="KW-1035">Host cytoplasm</keyword>
<keyword evidence="8" id="KW-1185">Reference proteome</keyword>
<dbReference type="Gene3D" id="3.40.30.10">
    <property type="entry name" value="Glutaredoxin"/>
    <property type="match status" value="1"/>
</dbReference>
<dbReference type="OrthoDB" id="14183at10239"/>
<sequence length="139" mass="15265">MTTDAAAGAKPTLILLGKPLCSVCDVTSRMMERLEGEFDVKRVNILSLFSKEGAVSVLGMGVYKLITEITEYFGNEYVLLLKYDAASKSMAAVDIRKFVVVAQIDEKKVDIDQLRAAIMSARFNAWPVIAPSSSVSLRR</sequence>
<keyword evidence="5 6" id="KW-0676">Redox-active center</keyword>
<dbReference type="EMBL" id="KY382358">
    <property type="protein sequence ID" value="ASC55598.1"/>
    <property type="molecule type" value="Genomic_DNA"/>
</dbReference>
<accession>A0A1Z3GCW2</accession>
<comment type="similarity">
    <text evidence="6">Belongs to the glutaredoxin family.</text>
</comment>